<evidence type="ECO:0000256" key="1">
    <source>
        <dbReference type="SAM" id="SignalP"/>
    </source>
</evidence>
<evidence type="ECO:0000313" key="3">
    <source>
        <dbReference type="Proteomes" id="UP000824890"/>
    </source>
</evidence>
<proteinExistence type="predicted"/>
<protein>
    <submittedName>
        <fullName evidence="2">Uncharacterized protein</fullName>
    </submittedName>
</protein>
<feature type="chain" id="PRO_5046813170" evidence="1">
    <location>
        <begin position="27"/>
        <end position="78"/>
    </location>
</feature>
<dbReference type="EMBL" id="JAGKQM010000008">
    <property type="protein sequence ID" value="KAH0914576.1"/>
    <property type="molecule type" value="Genomic_DNA"/>
</dbReference>
<dbReference type="Proteomes" id="UP000824890">
    <property type="component" value="Unassembled WGS sequence"/>
</dbReference>
<comment type="caution">
    <text evidence="2">The sequence shown here is derived from an EMBL/GenBank/DDBJ whole genome shotgun (WGS) entry which is preliminary data.</text>
</comment>
<reference evidence="2 3" key="1">
    <citation type="submission" date="2021-05" db="EMBL/GenBank/DDBJ databases">
        <title>Genome Assembly of Synthetic Allotetraploid Brassica napus Reveals Homoeologous Exchanges between Subgenomes.</title>
        <authorList>
            <person name="Davis J.T."/>
        </authorList>
    </citation>
    <scope>NUCLEOTIDE SEQUENCE [LARGE SCALE GENOMIC DNA]</scope>
    <source>
        <strain evidence="3">cv. Da-Ae</strain>
        <tissue evidence="2">Seedling</tissue>
    </source>
</reference>
<gene>
    <name evidence="2" type="ORF">HID58_029022</name>
</gene>
<feature type="signal peptide" evidence="1">
    <location>
        <begin position="1"/>
        <end position="26"/>
    </location>
</feature>
<organism evidence="2 3">
    <name type="scientific">Brassica napus</name>
    <name type="common">Rape</name>
    <dbReference type="NCBI Taxonomy" id="3708"/>
    <lineage>
        <taxon>Eukaryota</taxon>
        <taxon>Viridiplantae</taxon>
        <taxon>Streptophyta</taxon>
        <taxon>Embryophyta</taxon>
        <taxon>Tracheophyta</taxon>
        <taxon>Spermatophyta</taxon>
        <taxon>Magnoliopsida</taxon>
        <taxon>eudicotyledons</taxon>
        <taxon>Gunneridae</taxon>
        <taxon>Pentapetalae</taxon>
        <taxon>rosids</taxon>
        <taxon>malvids</taxon>
        <taxon>Brassicales</taxon>
        <taxon>Brassicaceae</taxon>
        <taxon>Brassiceae</taxon>
        <taxon>Brassica</taxon>
    </lineage>
</organism>
<keyword evidence="3" id="KW-1185">Reference proteome</keyword>
<evidence type="ECO:0000313" key="2">
    <source>
        <dbReference type="EMBL" id="KAH0914576.1"/>
    </source>
</evidence>
<accession>A0ABQ8CBY6</accession>
<sequence>MHIKPLLVLIGCYLLVLVEYVSRGDGALLDGAGALLDSDRAFLDGDKALLDGDGSLLDGDTALSRWLMLFHDRKMSMR</sequence>
<name>A0ABQ8CBY6_BRANA</name>
<keyword evidence="1" id="KW-0732">Signal</keyword>